<dbReference type="InterPro" id="IPR036047">
    <property type="entry name" value="F-box-like_dom_sf"/>
</dbReference>
<dbReference type="AlphaFoldDB" id="A0A9P3GFL2"/>
<dbReference type="EMBL" id="BPQB01000036">
    <property type="protein sequence ID" value="GJE93962.1"/>
    <property type="molecule type" value="Genomic_DNA"/>
</dbReference>
<name>A0A9P3GFL2_9APHY</name>
<protein>
    <submittedName>
        <fullName evidence="2">F-box protein</fullName>
    </submittedName>
</protein>
<dbReference type="PROSITE" id="PS50181">
    <property type="entry name" value="FBOX"/>
    <property type="match status" value="1"/>
</dbReference>
<evidence type="ECO:0000259" key="1">
    <source>
        <dbReference type="PROSITE" id="PS50181"/>
    </source>
</evidence>
<keyword evidence="3" id="KW-1185">Reference proteome</keyword>
<comment type="caution">
    <text evidence="2">The sequence shown here is derived from an EMBL/GenBank/DDBJ whole genome shotgun (WGS) entry which is preliminary data.</text>
</comment>
<organism evidence="2 3">
    <name type="scientific">Phanerochaete sordida</name>
    <dbReference type="NCBI Taxonomy" id="48140"/>
    <lineage>
        <taxon>Eukaryota</taxon>
        <taxon>Fungi</taxon>
        <taxon>Dikarya</taxon>
        <taxon>Basidiomycota</taxon>
        <taxon>Agaricomycotina</taxon>
        <taxon>Agaricomycetes</taxon>
        <taxon>Polyporales</taxon>
        <taxon>Phanerochaetaceae</taxon>
        <taxon>Phanerochaete</taxon>
    </lineage>
</organism>
<dbReference type="Proteomes" id="UP000703269">
    <property type="component" value="Unassembled WGS sequence"/>
</dbReference>
<dbReference type="SUPFAM" id="SSF81383">
    <property type="entry name" value="F-box domain"/>
    <property type="match status" value="1"/>
</dbReference>
<evidence type="ECO:0000313" key="3">
    <source>
        <dbReference type="Proteomes" id="UP000703269"/>
    </source>
</evidence>
<dbReference type="SMART" id="SM00256">
    <property type="entry name" value="FBOX"/>
    <property type="match status" value="1"/>
</dbReference>
<feature type="domain" description="F-box" evidence="1">
    <location>
        <begin position="2"/>
        <end position="50"/>
    </location>
</feature>
<dbReference type="InterPro" id="IPR001810">
    <property type="entry name" value="F-box_dom"/>
</dbReference>
<proteinExistence type="predicted"/>
<dbReference type="Pfam" id="PF00646">
    <property type="entry name" value="F-box"/>
    <property type="match status" value="1"/>
</dbReference>
<accession>A0A9P3GFL2</accession>
<reference evidence="2 3" key="1">
    <citation type="submission" date="2021-08" db="EMBL/GenBank/DDBJ databases">
        <title>Draft Genome Sequence of Phanerochaete sordida strain YK-624.</title>
        <authorList>
            <person name="Mori T."/>
            <person name="Dohra H."/>
            <person name="Suzuki T."/>
            <person name="Kawagishi H."/>
            <person name="Hirai H."/>
        </authorList>
    </citation>
    <scope>NUCLEOTIDE SEQUENCE [LARGE SCALE GENOMIC DNA]</scope>
    <source>
        <strain evidence="2 3">YK-624</strain>
    </source>
</reference>
<sequence>MRVNLTKLPAEVQEMVISNLGLAEIMVVKKVSRHFRNLIQTSEGLNYRVEQLCMGSVDQPPLAKLPFKKRTEIQRRWREMWKTLRRQGTEERTVRAVFGQNCVSGSLYADRTATDTGIHDAPSNALRFVRIPSGKRYVQFAEWEVRDLPSFENFACDYDQDLLVLLECFEDTCTAQLCFRTCSTGEAHPLAKSSVLSGINVSQSAHWDMTDVKICAELVSINYFDSGENYFWVWNWKQGRLLFHFGDEHEDDVRMRGFAFIDHRRLIIATAGYSKYCYVMVFDCYDIPPGTVTTTATETMRYAAAIFRLPRARDSGHFEAFINLDCRPSLQAEHLAQDGSLFRWAPSTAVAVVTMDGDIEDFPESVVAIPTRIILEHLEAQPARTYPSPCKPVRWRSWGAGTTVLTGRTAVACGSRVATTLAREHDARIVIYDFESAAVLAREPEPDLEDVRLDPAYLEHRRALAQRATALDPDKWVDRTPGRAPFRTIWTDFTVRGSQSFELAEDGLVIMPERRWWEVPVAALSEAQTRLTLYTV</sequence>
<evidence type="ECO:0000313" key="2">
    <source>
        <dbReference type="EMBL" id="GJE93962.1"/>
    </source>
</evidence>
<gene>
    <name evidence="2" type="ORF">PsYK624_101290</name>
</gene>
<dbReference type="OrthoDB" id="3174109at2759"/>